<dbReference type="Proteomes" id="UP000507245">
    <property type="component" value="Unassembled WGS sequence"/>
</dbReference>
<gene>
    <name evidence="2" type="ORF">ORAREDHAP_LOCUS14596</name>
</gene>
<reference evidence="3" key="1">
    <citation type="journal article" date="2020" name="Genome Biol.">
        <title>Gamete binning: chromosome-level and haplotype-resolved genome assembly enabled by high-throughput single-cell sequencing of gamete genomes.</title>
        <authorList>
            <person name="Campoy J.A."/>
            <person name="Sun H."/>
            <person name="Goel M."/>
            <person name="Jiao W.-B."/>
            <person name="Folz-Donahue K."/>
            <person name="Wang N."/>
            <person name="Rubio M."/>
            <person name="Liu C."/>
            <person name="Kukat C."/>
            <person name="Ruiz D."/>
            <person name="Huettel B."/>
            <person name="Schneeberger K."/>
        </authorList>
    </citation>
    <scope>NUCLEOTIDE SEQUENCE [LARGE SCALE GENOMIC DNA]</scope>
    <source>
        <strain evidence="3">cv. Rojo Pasion</strain>
    </source>
</reference>
<protein>
    <submittedName>
        <fullName evidence="2">Uncharacterized protein</fullName>
    </submittedName>
</protein>
<keyword evidence="3" id="KW-1185">Reference proteome</keyword>
<accession>A0A6J5WJQ6</accession>
<dbReference type="AlphaFoldDB" id="A0A6J5WJQ6"/>
<proteinExistence type="predicted"/>
<sequence>MVPELNNLVGLKNQKRASVVKWGCMVPRRSTEAGAVMDFKAGLLENRIKSQPTGCEIQSGPVGMNTAVHNKNSSKSGRAKHLESSDDIDADGDDDWPRISQLLSRYSDSRYFKKKDHTLHMLLLH</sequence>
<evidence type="ECO:0000256" key="1">
    <source>
        <dbReference type="SAM" id="MobiDB-lite"/>
    </source>
</evidence>
<dbReference type="EMBL" id="CAEKKB010000002">
    <property type="protein sequence ID" value="CAB4299862.1"/>
    <property type="molecule type" value="Genomic_DNA"/>
</dbReference>
<organism evidence="2 3">
    <name type="scientific">Prunus armeniaca</name>
    <name type="common">Apricot</name>
    <name type="synonym">Armeniaca vulgaris</name>
    <dbReference type="NCBI Taxonomy" id="36596"/>
    <lineage>
        <taxon>Eukaryota</taxon>
        <taxon>Viridiplantae</taxon>
        <taxon>Streptophyta</taxon>
        <taxon>Embryophyta</taxon>
        <taxon>Tracheophyta</taxon>
        <taxon>Spermatophyta</taxon>
        <taxon>Magnoliopsida</taxon>
        <taxon>eudicotyledons</taxon>
        <taxon>Gunneridae</taxon>
        <taxon>Pentapetalae</taxon>
        <taxon>rosids</taxon>
        <taxon>fabids</taxon>
        <taxon>Rosales</taxon>
        <taxon>Rosaceae</taxon>
        <taxon>Amygdaloideae</taxon>
        <taxon>Amygdaleae</taxon>
        <taxon>Prunus</taxon>
    </lineage>
</organism>
<evidence type="ECO:0000313" key="3">
    <source>
        <dbReference type="Proteomes" id="UP000507245"/>
    </source>
</evidence>
<evidence type="ECO:0000313" key="2">
    <source>
        <dbReference type="EMBL" id="CAB4299862.1"/>
    </source>
</evidence>
<name>A0A6J5WJQ6_PRUAR</name>
<feature type="compositionally biased region" description="Acidic residues" evidence="1">
    <location>
        <begin position="85"/>
        <end position="94"/>
    </location>
</feature>
<feature type="compositionally biased region" description="Polar residues" evidence="1">
    <location>
        <begin position="67"/>
        <end position="76"/>
    </location>
</feature>
<feature type="region of interest" description="Disordered" evidence="1">
    <location>
        <begin position="52"/>
        <end position="95"/>
    </location>
</feature>